<dbReference type="InterPro" id="IPR051164">
    <property type="entry name" value="NmrA-like_oxidored"/>
</dbReference>
<reference evidence="4" key="1">
    <citation type="submission" date="2020-05" db="EMBL/GenBank/DDBJ databases">
        <title>Mycena genomes resolve the evolution of fungal bioluminescence.</title>
        <authorList>
            <person name="Tsai I.J."/>
        </authorList>
    </citation>
    <scope>NUCLEOTIDE SEQUENCE</scope>
    <source>
        <strain evidence="4">CCC161011</strain>
    </source>
</reference>
<dbReference type="OrthoDB" id="419598at2759"/>
<protein>
    <submittedName>
        <fullName evidence="4">NmrA domain-containing protein</fullName>
    </submittedName>
</protein>
<sequence>MPSSRIVAVFGATGLQGSAVVERLLRDGTFTPRAISRDPESEASLKLKKQGVEVVKADSGDKASLLSALRGAEAIFAVTVPIFGPPGLAGGPSEITQGKNMIDAAKEAGAKFFVFSSLPSVNRVSGGKYSTVQHYDDKEIIEEYLKSSGLAHASLHLGGFTENLWIRNVLKKTPSGFNISIPKYSPTALQAFTWVGHDVSESTLAMLKSYTDPSKNISGKSYPVITATMSYTDLAAMIAKALKVEVTFTSKASSGSATFDEMFAALAEYNGLYTSTPVPNPDLVALGAKFGTMEEFMETEVKKRFRQ</sequence>
<dbReference type="InterPro" id="IPR008030">
    <property type="entry name" value="NmrA-like"/>
</dbReference>
<dbReference type="AlphaFoldDB" id="A0A8H6YU64"/>
<proteinExistence type="inferred from homology"/>
<dbReference type="Pfam" id="PF05368">
    <property type="entry name" value="NmrA"/>
    <property type="match status" value="1"/>
</dbReference>
<dbReference type="PANTHER" id="PTHR42748:SF7">
    <property type="entry name" value="NMRA LIKE REDOX SENSOR 1-RELATED"/>
    <property type="match status" value="1"/>
</dbReference>
<keyword evidence="5" id="KW-1185">Reference proteome</keyword>
<comment type="similarity">
    <text evidence="1">Belongs to the NmrA-type oxidoreductase family.</text>
</comment>
<feature type="domain" description="NmrA-like" evidence="3">
    <location>
        <begin position="6"/>
        <end position="250"/>
    </location>
</feature>
<dbReference type="EMBL" id="JACAZI010000003">
    <property type="protein sequence ID" value="KAF7364729.1"/>
    <property type="molecule type" value="Genomic_DNA"/>
</dbReference>
<dbReference type="PANTHER" id="PTHR42748">
    <property type="entry name" value="NITROGEN METABOLITE REPRESSION PROTEIN NMRA FAMILY MEMBER"/>
    <property type="match status" value="1"/>
</dbReference>
<dbReference type="Proteomes" id="UP000620124">
    <property type="component" value="Unassembled WGS sequence"/>
</dbReference>
<keyword evidence="2" id="KW-0521">NADP</keyword>
<organism evidence="4 5">
    <name type="scientific">Mycena venus</name>
    <dbReference type="NCBI Taxonomy" id="2733690"/>
    <lineage>
        <taxon>Eukaryota</taxon>
        <taxon>Fungi</taxon>
        <taxon>Dikarya</taxon>
        <taxon>Basidiomycota</taxon>
        <taxon>Agaricomycotina</taxon>
        <taxon>Agaricomycetes</taxon>
        <taxon>Agaricomycetidae</taxon>
        <taxon>Agaricales</taxon>
        <taxon>Marasmiineae</taxon>
        <taxon>Mycenaceae</taxon>
        <taxon>Mycena</taxon>
    </lineage>
</organism>
<dbReference type="Gene3D" id="3.40.50.720">
    <property type="entry name" value="NAD(P)-binding Rossmann-like Domain"/>
    <property type="match status" value="1"/>
</dbReference>
<evidence type="ECO:0000259" key="3">
    <source>
        <dbReference type="Pfam" id="PF05368"/>
    </source>
</evidence>
<name>A0A8H6YU64_9AGAR</name>
<dbReference type="InterPro" id="IPR036291">
    <property type="entry name" value="NAD(P)-bd_dom_sf"/>
</dbReference>
<evidence type="ECO:0000313" key="5">
    <source>
        <dbReference type="Proteomes" id="UP000620124"/>
    </source>
</evidence>
<comment type="caution">
    <text evidence="4">The sequence shown here is derived from an EMBL/GenBank/DDBJ whole genome shotgun (WGS) entry which is preliminary data.</text>
</comment>
<evidence type="ECO:0000256" key="1">
    <source>
        <dbReference type="ARBA" id="ARBA00006328"/>
    </source>
</evidence>
<gene>
    <name evidence="4" type="ORF">MVEN_00342700</name>
</gene>
<dbReference type="SUPFAM" id="SSF51735">
    <property type="entry name" value="NAD(P)-binding Rossmann-fold domains"/>
    <property type="match status" value="1"/>
</dbReference>
<accession>A0A8H6YU64</accession>
<dbReference type="Gene3D" id="3.90.25.10">
    <property type="entry name" value="UDP-galactose 4-epimerase, domain 1"/>
    <property type="match status" value="1"/>
</dbReference>
<evidence type="ECO:0000256" key="2">
    <source>
        <dbReference type="ARBA" id="ARBA00022857"/>
    </source>
</evidence>
<evidence type="ECO:0000313" key="4">
    <source>
        <dbReference type="EMBL" id="KAF7364729.1"/>
    </source>
</evidence>